<dbReference type="OrthoDB" id="1470350at2759"/>
<keyword evidence="7 9" id="KW-0503">Monooxygenase</keyword>
<organism evidence="11 12">
    <name type="scientific">Coniophora puteana (strain RWD-64-598)</name>
    <name type="common">Brown rot fungus</name>
    <dbReference type="NCBI Taxonomy" id="741705"/>
    <lineage>
        <taxon>Eukaryota</taxon>
        <taxon>Fungi</taxon>
        <taxon>Dikarya</taxon>
        <taxon>Basidiomycota</taxon>
        <taxon>Agaricomycotina</taxon>
        <taxon>Agaricomycetes</taxon>
        <taxon>Agaricomycetidae</taxon>
        <taxon>Boletales</taxon>
        <taxon>Coniophorineae</taxon>
        <taxon>Coniophoraceae</taxon>
        <taxon>Coniophora</taxon>
    </lineage>
</organism>
<proteinExistence type="inferred from homology"/>
<protein>
    <submittedName>
        <fullName evidence="11">Cytochrome P450</fullName>
    </submittedName>
</protein>
<dbReference type="InterPro" id="IPR017972">
    <property type="entry name" value="Cyt_P450_CS"/>
</dbReference>
<evidence type="ECO:0000256" key="7">
    <source>
        <dbReference type="ARBA" id="ARBA00023033"/>
    </source>
</evidence>
<keyword evidence="5 9" id="KW-0560">Oxidoreductase</keyword>
<dbReference type="GO" id="GO:0020037">
    <property type="term" value="F:heme binding"/>
    <property type="evidence" value="ECO:0007669"/>
    <property type="project" value="InterPro"/>
</dbReference>
<comment type="similarity">
    <text evidence="2 9">Belongs to the cytochrome P450 family.</text>
</comment>
<name>A0A5M3MZ50_CONPW</name>
<dbReference type="AlphaFoldDB" id="A0A5M3MZ50"/>
<reference evidence="12" key="1">
    <citation type="journal article" date="2012" name="Science">
        <title>The Paleozoic origin of enzymatic lignin decomposition reconstructed from 31 fungal genomes.</title>
        <authorList>
            <person name="Floudas D."/>
            <person name="Binder M."/>
            <person name="Riley R."/>
            <person name="Barry K."/>
            <person name="Blanchette R.A."/>
            <person name="Henrissat B."/>
            <person name="Martinez A.T."/>
            <person name="Otillar R."/>
            <person name="Spatafora J.W."/>
            <person name="Yadav J.S."/>
            <person name="Aerts A."/>
            <person name="Benoit I."/>
            <person name="Boyd A."/>
            <person name="Carlson A."/>
            <person name="Copeland A."/>
            <person name="Coutinho P.M."/>
            <person name="de Vries R.P."/>
            <person name="Ferreira P."/>
            <person name="Findley K."/>
            <person name="Foster B."/>
            <person name="Gaskell J."/>
            <person name="Glotzer D."/>
            <person name="Gorecki P."/>
            <person name="Heitman J."/>
            <person name="Hesse C."/>
            <person name="Hori C."/>
            <person name="Igarashi K."/>
            <person name="Jurgens J.A."/>
            <person name="Kallen N."/>
            <person name="Kersten P."/>
            <person name="Kohler A."/>
            <person name="Kuees U."/>
            <person name="Kumar T.K.A."/>
            <person name="Kuo A."/>
            <person name="LaButti K."/>
            <person name="Larrondo L.F."/>
            <person name="Lindquist E."/>
            <person name="Ling A."/>
            <person name="Lombard V."/>
            <person name="Lucas S."/>
            <person name="Lundell T."/>
            <person name="Martin R."/>
            <person name="McLaughlin D.J."/>
            <person name="Morgenstern I."/>
            <person name="Morin E."/>
            <person name="Murat C."/>
            <person name="Nagy L.G."/>
            <person name="Nolan M."/>
            <person name="Ohm R.A."/>
            <person name="Patyshakuliyeva A."/>
            <person name="Rokas A."/>
            <person name="Ruiz-Duenas F.J."/>
            <person name="Sabat G."/>
            <person name="Salamov A."/>
            <person name="Samejima M."/>
            <person name="Schmutz J."/>
            <person name="Slot J.C."/>
            <person name="St John F."/>
            <person name="Stenlid J."/>
            <person name="Sun H."/>
            <person name="Sun S."/>
            <person name="Syed K."/>
            <person name="Tsang A."/>
            <person name="Wiebenga A."/>
            <person name="Young D."/>
            <person name="Pisabarro A."/>
            <person name="Eastwood D.C."/>
            <person name="Martin F."/>
            <person name="Cullen D."/>
            <person name="Grigoriev I.V."/>
            <person name="Hibbett D.S."/>
        </authorList>
    </citation>
    <scope>NUCLEOTIDE SEQUENCE [LARGE SCALE GENOMIC DNA]</scope>
    <source>
        <strain evidence="12">RWD-64-598 SS2</strain>
    </source>
</reference>
<dbReference type="SUPFAM" id="SSF48264">
    <property type="entry name" value="Cytochrome P450"/>
    <property type="match status" value="1"/>
</dbReference>
<evidence type="ECO:0000256" key="10">
    <source>
        <dbReference type="SAM" id="Phobius"/>
    </source>
</evidence>
<dbReference type="GO" id="GO:0005506">
    <property type="term" value="F:iron ion binding"/>
    <property type="evidence" value="ECO:0007669"/>
    <property type="project" value="InterPro"/>
</dbReference>
<evidence type="ECO:0000256" key="6">
    <source>
        <dbReference type="ARBA" id="ARBA00023004"/>
    </source>
</evidence>
<dbReference type="InterPro" id="IPR002401">
    <property type="entry name" value="Cyt_P450_E_grp-I"/>
</dbReference>
<dbReference type="OMA" id="RKHRRVM"/>
<dbReference type="Pfam" id="PF00067">
    <property type="entry name" value="p450"/>
    <property type="match status" value="1"/>
</dbReference>
<dbReference type="PRINTS" id="PR00463">
    <property type="entry name" value="EP450I"/>
</dbReference>
<dbReference type="GO" id="GO:0004497">
    <property type="term" value="F:monooxygenase activity"/>
    <property type="evidence" value="ECO:0007669"/>
    <property type="project" value="UniProtKB-KW"/>
</dbReference>
<gene>
    <name evidence="11" type="ORF">CONPUDRAFT_100281</name>
</gene>
<evidence type="ECO:0000256" key="9">
    <source>
        <dbReference type="RuleBase" id="RU000461"/>
    </source>
</evidence>
<dbReference type="PANTHER" id="PTHR24292:SF54">
    <property type="entry name" value="CYP9F3-RELATED"/>
    <property type="match status" value="1"/>
</dbReference>
<dbReference type="Gene3D" id="1.10.630.10">
    <property type="entry name" value="Cytochrome P450"/>
    <property type="match status" value="1"/>
</dbReference>
<dbReference type="PRINTS" id="PR00385">
    <property type="entry name" value="P450"/>
</dbReference>
<feature type="binding site" description="axial binding residue" evidence="8">
    <location>
        <position position="520"/>
    </location>
    <ligand>
        <name>heme</name>
        <dbReference type="ChEBI" id="CHEBI:30413"/>
    </ligand>
    <ligandPart>
        <name>Fe</name>
        <dbReference type="ChEBI" id="CHEBI:18248"/>
    </ligandPart>
</feature>
<evidence type="ECO:0000313" key="11">
    <source>
        <dbReference type="EMBL" id="EIW84316.1"/>
    </source>
</evidence>
<dbReference type="RefSeq" id="XP_007766047.1">
    <property type="nucleotide sequence ID" value="XM_007767857.1"/>
</dbReference>
<evidence type="ECO:0000256" key="8">
    <source>
        <dbReference type="PIRSR" id="PIRSR602401-1"/>
    </source>
</evidence>
<dbReference type="InterPro" id="IPR050476">
    <property type="entry name" value="Insect_CytP450_Detox"/>
</dbReference>
<evidence type="ECO:0000313" key="12">
    <source>
        <dbReference type="Proteomes" id="UP000053558"/>
    </source>
</evidence>
<keyword evidence="3 8" id="KW-0349">Heme</keyword>
<feature type="transmembrane region" description="Helical" evidence="10">
    <location>
        <begin position="238"/>
        <end position="255"/>
    </location>
</feature>
<keyword evidence="4 8" id="KW-0479">Metal-binding</keyword>
<dbReference type="PANTHER" id="PTHR24292">
    <property type="entry name" value="CYTOCHROME P450"/>
    <property type="match status" value="1"/>
</dbReference>
<comment type="cofactor">
    <cofactor evidence="1 8">
        <name>heme</name>
        <dbReference type="ChEBI" id="CHEBI:30413"/>
    </cofactor>
</comment>
<keyword evidence="12" id="KW-1185">Reference proteome</keyword>
<dbReference type="GeneID" id="19198223"/>
<keyword evidence="6 8" id="KW-0408">Iron</keyword>
<dbReference type="EMBL" id="JH711575">
    <property type="protein sequence ID" value="EIW84316.1"/>
    <property type="molecule type" value="Genomic_DNA"/>
</dbReference>
<accession>A0A5M3MZ50</accession>
<dbReference type="PROSITE" id="PS00086">
    <property type="entry name" value="CYTOCHROME_P450"/>
    <property type="match status" value="1"/>
</dbReference>
<dbReference type="Proteomes" id="UP000053558">
    <property type="component" value="Unassembled WGS sequence"/>
</dbReference>
<dbReference type="GO" id="GO:0016705">
    <property type="term" value="F:oxidoreductase activity, acting on paired donors, with incorporation or reduction of molecular oxygen"/>
    <property type="evidence" value="ECO:0007669"/>
    <property type="project" value="InterPro"/>
</dbReference>
<evidence type="ECO:0000256" key="1">
    <source>
        <dbReference type="ARBA" id="ARBA00001971"/>
    </source>
</evidence>
<dbReference type="InterPro" id="IPR001128">
    <property type="entry name" value="Cyt_P450"/>
</dbReference>
<keyword evidence="10" id="KW-0812">Transmembrane</keyword>
<evidence type="ECO:0000256" key="3">
    <source>
        <dbReference type="ARBA" id="ARBA00022617"/>
    </source>
</evidence>
<dbReference type="InterPro" id="IPR036396">
    <property type="entry name" value="Cyt_P450_sf"/>
</dbReference>
<sequence>MHMDDRQGNKQHQVPSHFLLASATLSAPSGPSTEQLAAPVKLSEMDSVSWSNAAVAVATVLAISRVMKLIEGRKAVNYLPGLVIPFQPFSIPGVIFPETSWNPGLIWTWTWRKTQNLYERYNNDTVAIVPYLVGSPTLYTRDMDVGRQIITAGHRTTEFGKTDSMSGALLFWGPSVVAVEREIWRKHRRIVGPAFNNETYSLVWDTTKQIYNEWISAEGWTSKGVIDVPVMQALTFKFTLIIIATCGFGFPFSWIEPPRNSPEEMTLQESFKIISETTLFAVSVPKWAWYIPTKWVKSTRKGYDTMREFVKSQVHTRREEIRNRDQDADKRKDIFSLLLEANENEEGEKMALNDQELVGNVFALLFAGHETTAHTLAATLGFLALDVDLQDEIVTQIQEVTSGRPDGEILLEDYSRLDKVLAAFYEGVRMFPSGNVLIREAKQDTVLNLPKQHGEGYNPLPVKKGTHVIVDMVGVQYNPKYLADPDEYRPSRWYAKGGNQKEDLSESEEYTAFSVGPRSCIGRKFATTEAVCLLSHMLRDWKVEPLLLPNETKAEYRQRVMQGVMHLTMGVRDVPLRFSRRK</sequence>
<evidence type="ECO:0000256" key="5">
    <source>
        <dbReference type="ARBA" id="ARBA00023002"/>
    </source>
</evidence>
<evidence type="ECO:0000256" key="4">
    <source>
        <dbReference type="ARBA" id="ARBA00022723"/>
    </source>
</evidence>
<comment type="caution">
    <text evidence="11">The sequence shown here is derived from an EMBL/GenBank/DDBJ whole genome shotgun (WGS) entry which is preliminary data.</text>
</comment>
<keyword evidence="10" id="KW-1133">Transmembrane helix</keyword>
<keyword evidence="10" id="KW-0472">Membrane</keyword>
<evidence type="ECO:0000256" key="2">
    <source>
        <dbReference type="ARBA" id="ARBA00010617"/>
    </source>
</evidence>
<dbReference type="KEGG" id="cput:CONPUDRAFT_100281"/>